<name>A0A8J2XU78_9BACT</name>
<dbReference type="EMBL" id="BMJC01000007">
    <property type="protein sequence ID" value="GGB23670.1"/>
    <property type="molecule type" value="Genomic_DNA"/>
</dbReference>
<evidence type="ECO:0000313" key="2">
    <source>
        <dbReference type="Proteomes" id="UP000607559"/>
    </source>
</evidence>
<gene>
    <name evidence="1" type="ORF">GCM10011511_54410</name>
</gene>
<proteinExistence type="predicted"/>
<sequence>MLYYWYLEPEDVYNDELSIGDECFEWWVALGGMIIDQNPMNGTLIVCGYLNDNYPHSAYPAVYLYAH</sequence>
<accession>A0A8J2XU78</accession>
<evidence type="ECO:0000313" key="1">
    <source>
        <dbReference type="EMBL" id="GGB23670.1"/>
    </source>
</evidence>
<reference evidence="1" key="2">
    <citation type="submission" date="2020-09" db="EMBL/GenBank/DDBJ databases">
        <authorList>
            <person name="Sun Q."/>
            <person name="Zhou Y."/>
        </authorList>
    </citation>
    <scope>NUCLEOTIDE SEQUENCE</scope>
    <source>
        <strain evidence="1">CGMCC 1.15448</strain>
    </source>
</reference>
<reference evidence="1" key="1">
    <citation type="journal article" date="2014" name="Int. J. Syst. Evol. Microbiol.">
        <title>Complete genome sequence of Corynebacterium casei LMG S-19264T (=DSM 44701T), isolated from a smear-ripened cheese.</title>
        <authorList>
            <consortium name="US DOE Joint Genome Institute (JGI-PGF)"/>
            <person name="Walter F."/>
            <person name="Albersmeier A."/>
            <person name="Kalinowski J."/>
            <person name="Ruckert C."/>
        </authorList>
    </citation>
    <scope>NUCLEOTIDE SEQUENCE</scope>
    <source>
        <strain evidence="1">CGMCC 1.15448</strain>
    </source>
</reference>
<keyword evidence="2" id="KW-1185">Reference proteome</keyword>
<protein>
    <submittedName>
        <fullName evidence="1">Uncharacterized protein</fullName>
    </submittedName>
</protein>
<dbReference type="Proteomes" id="UP000607559">
    <property type="component" value="Unassembled WGS sequence"/>
</dbReference>
<organism evidence="1 2">
    <name type="scientific">Puia dinghuensis</name>
    <dbReference type="NCBI Taxonomy" id="1792502"/>
    <lineage>
        <taxon>Bacteria</taxon>
        <taxon>Pseudomonadati</taxon>
        <taxon>Bacteroidota</taxon>
        <taxon>Chitinophagia</taxon>
        <taxon>Chitinophagales</taxon>
        <taxon>Chitinophagaceae</taxon>
        <taxon>Puia</taxon>
    </lineage>
</organism>
<comment type="caution">
    <text evidence="1">The sequence shown here is derived from an EMBL/GenBank/DDBJ whole genome shotgun (WGS) entry which is preliminary data.</text>
</comment>
<dbReference type="AlphaFoldDB" id="A0A8J2XU78"/>